<organism evidence="2 3">
    <name type="scientific">Mucor circinelloides f. circinelloides (strain 1006PhL)</name>
    <name type="common">Mucormycosis agent</name>
    <name type="synonym">Calyptromyces circinelloides</name>
    <dbReference type="NCBI Taxonomy" id="1220926"/>
    <lineage>
        <taxon>Eukaryota</taxon>
        <taxon>Fungi</taxon>
        <taxon>Fungi incertae sedis</taxon>
        <taxon>Mucoromycota</taxon>
        <taxon>Mucoromycotina</taxon>
        <taxon>Mucoromycetes</taxon>
        <taxon>Mucorales</taxon>
        <taxon>Mucorineae</taxon>
        <taxon>Mucoraceae</taxon>
        <taxon>Mucor</taxon>
    </lineage>
</organism>
<feature type="transmembrane region" description="Helical" evidence="1">
    <location>
        <begin position="111"/>
        <end position="130"/>
    </location>
</feature>
<dbReference type="Proteomes" id="UP000014254">
    <property type="component" value="Unassembled WGS sequence"/>
</dbReference>
<keyword evidence="1" id="KW-0812">Transmembrane</keyword>
<dbReference type="AlphaFoldDB" id="S2JHZ9"/>
<dbReference type="EMBL" id="KE124129">
    <property type="protein sequence ID" value="EPB82138.1"/>
    <property type="molecule type" value="Genomic_DNA"/>
</dbReference>
<keyword evidence="3" id="KW-1185">Reference proteome</keyword>
<keyword evidence="1" id="KW-1133">Transmembrane helix</keyword>
<keyword evidence="1" id="KW-0472">Membrane</keyword>
<name>S2JHZ9_MUCC1</name>
<reference evidence="3" key="1">
    <citation type="submission" date="2013-05" db="EMBL/GenBank/DDBJ databases">
        <title>The Genome sequence of Mucor circinelloides f. circinelloides 1006PhL.</title>
        <authorList>
            <consortium name="The Broad Institute Genomics Platform"/>
            <person name="Cuomo C."/>
            <person name="Earl A."/>
            <person name="Findley K."/>
            <person name="Lee S.C."/>
            <person name="Walker B."/>
            <person name="Young S."/>
            <person name="Zeng Q."/>
            <person name="Gargeya S."/>
            <person name="Fitzgerald M."/>
            <person name="Haas B."/>
            <person name="Abouelleil A."/>
            <person name="Allen A.W."/>
            <person name="Alvarado L."/>
            <person name="Arachchi H.M."/>
            <person name="Berlin A.M."/>
            <person name="Chapman S.B."/>
            <person name="Gainer-Dewar J."/>
            <person name="Goldberg J."/>
            <person name="Griggs A."/>
            <person name="Gujja S."/>
            <person name="Hansen M."/>
            <person name="Howarth C."/>
            <person name="Imamovic A."/>
            <person name="Ireland A."/>
            <person name="Larimer J."/>
            <person name="McCowan C."/>
            <person name="Murphy C."/>
            <person name="Pearson M."/>
            <person name="Poon T.W."/>
            <person name="Priest M."/>
            <person name="Roberts A."/>
            <person name="Saif S."/>
            <person name="Shea T."/>
            <person name="Sisk P."/>
            <person name="Sykes S."/>
            <person name="Wortman J."/>
            <person name="Nusbaum C."/>
            <person name="Birren B."/>
        </authorList>
    </citation>
    <scope>NUCLEOTIDE SEQUENCE [LARGE SCALE GENOMIC DNA]</scope>
    <source>
        <strain evidence="3">1006PhL</strain>
    </source>
</reference>
<accession>S2JHZ9</accession>
<dbReference type="InParanoid" id="S2JHZ9"/>
<proteinExistence type="predicted"/>
<gene>
    <name evidence="2" type="ORF">HMPREF1544_11137</name>
</gene>
<sequence length="178" mass="19840">MSPSTIQKPDWLNAVKAVSPGVCLYNAAVSLTNNFSQLSLTEKSHSHVIASYCFGVTLRKRYSFRPAYEGDSNHEQNAGLGSLAHFDFLISKSFLVSLYRHNGSRFDAPPVGLGFGMIGLTVIAFFLKLAHLGDQLEYEKESIDNATNYGERKNIRFPENDRKPTVLNENPSIQLLKI</sequence>
<dbReference type="VEuPathDB" id="FungiDB:HMPREF1544_11137"/>
<protein>
    <submittedName>
        <fullName evidence="2">Uncharacterized protein</fullName>
    </submittedName>
</protein>
<evidence type="ECO:0000313" key="2">
    <source>
        <dbReference type="EMBL" id="EPB82138.1"/>
    </source>
</evidence>
<evidence type="ECO:0000256" key="1">
    <source>
        <dbReference type="SAM" id="Phobius"/>
    </source>
</evidence>
<evidence type="ECO:0000313" key="3">
    <source>
        <dbReference type="Proteomes" id="UP000014254"/>
    </source>
</evidence>